<evidence type="ECO:0000313" key="1">
    <source>
        <dbReference type="EMBL" id="KKF34691.1"/>
    </source>
</evidence>
<dbReference type="InterPro" id="IPR014926">
    <property type="entry name" value="Phage_D3112_Orf24"/>
</dbReference>
<accession>A0A0M2KCG3</accession>
<dbReference type="RefSeq" id="WP_016169769.1">
    <property type="nucleotide sequence ID" value="NZ_CP089932.1"/>
</dbReference>
<name>A0A0M2KCG3_9GAMM</name>
<protein>
    <recommendedName>
        <fullName evidence="3">DUF1804 family protein</fullName>
    </recommendedName>
</protein>
<evidence type="ECO:0000313" key="2">
    <source>
        <dbReference type="Proteomes" id="UP000033924"/>
    </source>
</evidence>
<dbReference type="Pfam" id="PF08822">
    <property type="entry name" value="DUF1804"/>
    <property type="match status" value="1"/>
</dbReference>
<dbReference type="EMBL" id="JXNU01000003">
    <property type="protein sequence ID" value="KKF34691.1"/>
    <property type="molecule type" value="Genomic_DNA"/>
</dbReference>
<reference evidence="1 2" key="1">
    <citation type="submission" date="2015-01" db="EMBL/GenBank/DDBJ databases">
        <title>Erwinia tracheiphila.</title>
        <authorList>
            <person name="Shapiro L.R."/>
        </authorList>
    </citation>
    <scope>NUCLEOTIDE SEQUENCE [LARGE SCALE GENOMIC DNA]</scope>
    <source>
        <strain evidence="1 2">BuffGH</strain>
    </source>
</reference>
<dbReference type="STRING" id="65700.SY86_03375"/>
<dbReference type="PATRIC" id="fig|65700.7.peg.854"/>
<comment type="caution">
    <text evidence="1">The sequence shown here is derived from an EMBL/GenBank/DDBJ whole genome shotgun (WGS) entry which is preliminary data.</text>
</comment>
<organism evidence="1 2">
    <name type="scientific">Erwinia tracheiphila</name>
    <dbReference type="NCBI Taxonomy" id="65700"/>
    <lineage>
        <taxon>Bacteria</taxon>
        <taxon>Pseudomonadati</taxon>
        <taxon>Pseudomonadota</taxon>
        <taxon>Gammaproteobacteria</taxon>
        <taxon>Enterobacterales</taxon>
        <taxon>Erwiniaceae</taxon>
        <taxon>Erwinia</taxon>
    </lineage>
</organism>
<proteinExistence type="predicted"/>
<sequence>MAHPKAVRDAVRRDYIAQGIAPEVLGPMHGVSVASVIRWRRESRESGDDWDKQRAARRLSSGVPEDITRDLLLEFLEHHKHAMEQLRKAREGADGQAALPADDYASLLAKLQDGFNKMIAASKRILPETDRLIVAAGVVEDLAAFLSDKHPALMAGFLDVLPEFQQIVEKKYG</sequence>
<gene>
    <name evidence="1" type="ORF">SY86_03375</name>
</gene>
<evidence type="ECO:0008006" key="3">
    <source>
        <dbReference type="Google" id="ProtNLM"/>
    </source>
</evidence>
<dbReference type="Proteomes" id="UP000033924">
    <property type="component" value="Unassembled WGS sequence"/>
</dbReference>
<keyword evidence="2" id="KW-1185">Reference proteome</keyword>
<dbReference type="AlphaFoldDB" id="A0A0M2KCG3"/>